<dbReference type="InterPro" id="IPR026444">
    <property type="entry name" value="Secre_tail"/>
</dbReference>
<dbReference type="Proteomes" id="UP000886124">
    <property type="component" value="Unassembled WGS sequence"/>
</dbReference>
<dbReference type="NCBIfam" id="TIGR04183">
    <property type="entry name" value="Por_Secre_tail"/>
    <property type="match status" value="1"/>
</dbReference>
<protein>
    <submittedName>
        <fullName evidence="1">T9SS type A sorting domain-containing protein</fullName>
    </submittedName>
</protein>
<dbReference type="AlphaFoldDB" id="A0A7V5PQY2"/>
<gene>
    <name evidence="1" type="ORF">ENJ89_09905</name>
</gene>
<dbReference type="EMBL" id="DROD01000628">
    <property type="protein sequence ID" value="HHJ53496.1"/>
    <property type="molecule type" value="Genomic_DNA"/>
</dbReference>
<sequence length="110" mass="12511">DEFDIKVYGNYPNPFSDQTIISFFVNSDNEIDDFSIKIYTTSGRLIRKTDLLLDESIAGDNVKMPSYHELIWDGTDDDGNQVGNGVYFAVIRGKYKGKTVEHVLKIARLQ</sequence>
<comment type="caution">
    <text evidence="1">The sequence shown here is derived from an EMBL/GenBank/DDBJ whole genome shotgun (WGS) entry which is preliminary data.</text>
</comment>
<organism evidence="1">
    <name type="scientific">Caldithrix abyssi</name>
    <dbReference type="NCBI Taxonomy" id="187145"/>
    <lineage>
        <taxon>Bacteria</taxon>
        <taxon>Pseudomonadati</taxon>
        <taxon>Calditrichota</taxon>
        <taxon>Calditrichia</taxon>
        <taxon>Calditrichales</taxon>
        <taxon>Calditrichaceae</taxon>
        <taxon>Caldithrix</taxon>
    </lineage>
</organism>
<dbReference type="Gene3D" id="2.60.40.4070">
    <property type="match status" value="1"/>
</dbReference>
<accession>A0A7V5PQY2</accession>
<proteinExistence type="predicted"/>
<evidence type="ECO:0000313" key="1">
    <source>
        <dbReference type="EMBL" id="HHJ53496.1"/>
    </source>
</evidence>
<name>A0A7V5PQY2_CALAY</name>
<reference evidence="1" key="1">
    <citation type="journal article" date="2020" name="mSystems">
        <title>Genome- and Community-Level Interaction Insights into Carbon Utilization and Element Cycling Functions of Hydrothermarchaeota in Hydrothermal Sediment.</title>
        <authorList>
            <person name="Zhou Z."/>
            <person name="Liu Y."/>
            <person name="Xu W."/>
            <person name="Pan J."/>
            <person name="Luo Z.H."/>
            <person name="Li M."/>
        </authorList>
    </citation>
    <scope>NUCLEOTIDE SEQUENCE [LARGE SCALE GENOMIC DNA]</scope>
    <source>
        <strain evidence="1">HyVt-527</strain>
    </source>
</reference>
<feature type="non-terminal residue" evidence="1">
    <location>
        <position position="1"/>
    </location>
</feature>